<reference evidence="2 4" key="2">
    <citation type="submission" date="2017-09" db="EMBL/GenBank/DDBJ databases">
        <title>Large-scale bioinformatics analysis of Bacillus genomes uncovers conserved roles of natural products in bacterial physiology.</title>
        <authorList>
            <consortium name="Agbiome Team Llc"/>
            <person name="Bleich R.M."/>
            <person name="Kirk G.J."/>
            <person name="Santa Maria K.C."/>
            <person name="Allen S.E."/>
            <person name="Farag S."/>
            <person name="Shank E.A."/>
            <person name="Bowers A."/>
        </authorList>
    </citation>
    <scope>NUCLEOTIDE SEQUENCE [LARGE SCALE GENOMIC DNA]</scope>
    <source>
        <strain evidence="2 4">AFS020204</strain>
    </source>
</reference>
<evidence type="ECO:0000313" key="1">
    <source>
        <dbReference type="EMBL" id="KXY51269.1"/>
    </source>
</evidence>
<proteinExistence type="predicted"/>
<dbReference type="AlphaFoldDB" id="A0A9X0MK48"/>
<dbReference type="EMBL" id="LOMO01000001">
    <property type="protein sequence ID" value="KXY51269.1"/>
    <property type="molecule type" value="Genomic_DNA"/>
</dbReference>
<dbReference type="RefSeq" id="WP_061662835.1">
    <property type="nucleotide sequence ID" value="NZ_LOMO01000001.1"/>
</dbReference>
<dbReference type="EMBL" id="NTSO01000015">
    <property type="protein sequence ID" value="PFF45956.1"/>
    <property type="molecule type" value="Genomic_DNA"/>
</dbReference>
<comment type="caution">
    <text evidence="1">The sequence shown here is derived from an EMBL/GenBank/DDBJ whole genome shotgun (WGS) entry which is preliminary data.</text>
</comment>
<gene>
    <name evidence="1" type="ORF">AT268_32810</name>
    <name evidence="2" type="ORF">CN357_21090</name>
</gene>
<protein>
    <submittedName>
        <fullName evidence="1">Uncharacterized protein</fullName>
    </submittedName>
</protein>
<dbReference type="Proteomes" id="UP000075476">
    <property type="component" value="Unassembled WGS sequence"/>
</dbReference>
<accession>A0A9X0MK48</accession>
<reference evidence="1 3" key="1">
    <citation type="submission" date="2015-12" db="EMBL/GenBank/DDBJ databases">
        <title>Bacillus cereus Group isolate.</title>
        <authorList>
            <person name="Kovac J."/>
        </authorList>
    </citation>
    <scope>NUCLEOTIDE SEQUENCE [LARGE SCALE GENOMIC DNA]</scope>
    <source>
        <strain evidence="1 3">FSL K6-0073</strain>
    </source>
</reference>
<organism evidence="1 3">
    <name type="scientific">Bacillus cereus</name>
    <dbReference type="NCBI Taxonomy" id="1396"/>
    <lineage>
        <taxon>Bacteria</taxon>
        <taxon>Bacillati</taxon>
        <taxon>Bacillota</taxon>
        <taxon>Bacilli</taxon>
        <taxon>Bacillales</taxon>
        <taxon>Bacillaceae</taxon>
        <taxon>Bacillus</taxon>
        <taxon>Bacillus cereus group</taxon>
    </lineage>
</organism>
<dbReference type="Proteomes" id="UP000220210">
    <property type="component" value="Unassembled WGS sequence"/>
</dbReference>
<evidence type="ECO:0000313" key="2">
    <source>
        <dbReference type="EMBL" id="PFF45956.1"/>
    </source>
</evidence>
<evidence type="ECO:0000313" key="3">
    <source>
        <dbReference type="Proteomes" id="UP000075476"/>
    </source>
</evidence>
<sequence length="97" mass="11578">MEQLDIIEITVVATDVLLSVERVSKKNIDLIDFADLVNDKIEDLMQEYRQVSKTYGKEGKEIIFNSFVRHYFEKTILKHYRLEEVIKPFYTEIEYAK</sequence>
<name>A0A9X0MK48_BACCE</name>
<evidence type="ECO:0000313" key="4">
    <source>
        <dbReference type="Proteomes" id="UP000220210"/>
    </source>
</evidence>